<dbReference type="AlphaFoldDB" id="A0A4X1UQ05"/>
<evidence type="ECO:0000256" key="2">
    <source>
        <dbReference type="SAM" id="MobiDB-lite"/>
    </source>
</evidence>
<sequence>MNAGIALTVGHVEISLPAKQDARPAQPRASGRPPALVEDRAPHPLPITVSTISMCPRPTRLEPRPSILTQPNTAPPACRRWHLPWAGPIGTPSRTPTRRWLPMCRDGLRLLVTLSCAFAFVVGVSAVCPQRKVRRTLAFSVHEPAVILGNQLTAADRVPIFNGFLKDLDAVRTGVLRHLCAFLKVVAILQKFRSNSESALGLNFIKELTLRFGHCSKWVGRQAWAFMCQAEGTHSGMNLHEPITQLHLRAVIGPDAGLQRLFSVPQQHPIASEGLTGAPHQPSGYHGGALAAGLGPCGGCRLQCHCHTLQARGHRLVRKRWLRRVKPVRQRVRP</sequence>
<dbReference type="PANTHER" id="PTHR10648:SF7">
    <property type="entry name" value="WW-BINDING DOMAIN-CONTAINING PROTEIN-RELATED"/>
    <property type="match status" value="1"/>
</dbReference>
<dbReference type="InterPro" id="IPR011989">
    <property type="entry name" value="ARM-like"/>
</dbReference>
<reference evidence="4 5" key="1">
    <citation type="submission" date="2017-08" db="EMBL/GenBank/DDBJ databases">
        <title>USMARCv1.0.</title>
        <authorList>
            <person name="Hannum G.I."/>
            <person name="Koren S."/>
            <person name="Schroeder S.G."/>
            <person name="Chin S.C."/>
            <person name="Nonneman D.J."/>
            <person name="Becker S.A."/>
            <person name="Rosen B.D."/>
            <person name="Bickhart D.M."/>
            <person name="Putnam N.H."/>
            <person name="Green R.E."/>
            <person name="Tuggle C.K."/>
            <person name="Liu H."/>
            <person name="Rohrer G.A."/>
            <person name="Warr A."/>
            <person name="Hall R."/>
            <person name="Kim K."/>
            <person name="Hume D.A."/>
            <person name="Talbot R."/>
            <person name="Chow W."/>
            <person name="Howe K."/>
            <person name="Schwartz A.S."/>
            <person name="Watson M."/>
            <person name="Archibald A.L."/>
            <person name="Phillippy A.M."/>
            <person name="Smith T.P.L."/>
        </authorList>
    </citation>
    <scope>NUCLEOTIDE SEQUENCE [LARGE SCALE GENOMIC DNA]</scope>
</reference>
<protein>
    <submittedName>
        <fullName evidence="4">Uncharacterized protein</fullName>
    </submittedName>
</protein>
<organism evidence="4 5">
    <name type="scientific">Sus scrofa</name>
    <name type="common">Pig</name>
    <dbReference type="NCBI Taxonomy" id="9823"/>
    <lineage>
        <taxon>Eukaryota</taxon>
        <taxon>Metazoa</taxon>
        <taxon>Chordata</taxon>
        <taxon>Craniata</taxon>
        <taxon>Vertebrata</taxon>
        <taxon>Euteleostomi</taxon>
        <taxon>Mammalia</taxon>
        <taxon>Eutheria</taxon>
        <taxon>Laurasiatheria</taxon>
        <taxon>Artiodactyla</taxon>
        <taxon>Suina</taxon>
        <taxon>Suidae</taxon>
        <taxon>Sus</taxon>
    </lineage>
</organism>
<evidence type="ECO:0000313" key="4">
    <source>
        <dbReference type="Ensembl" id="ENSSSCP00070031436.1"/>
    </source>
</evidence>
<reference evidence="4" key="2">
    <citation type="submission" date="2025-08" db="UniProtKB">
        <authorList>
            <consortium name="Ensembl"/>
        </authorList>
    </citation>
    <scope>IDENTIFICATION</scope>
</reference>
<keyword evidence="3" id="KW-0472">Membrane</keyword>
<dbReference type="Proteomes" id="UP000314985">
    <property type="component" value="Chromosome 17"/>
</dbReference>
<evidence type="ECO:0000256" key="1">
    <source>
        <dbReference type="ARBA" id="ARBA00022737"/>
    </source>
</evidence>
<keyword evidence="1" id="KW-0677">Repeat</keyword>
<evidence type="ECO:0000313" key="5">
    <source>
        <dbReference type="Proteomes" id="UP000314985"/>
    </source>
</evidence>
<dbReference type="Gene3D" id="1.25.10.10">
    <property type="entry name" value="Leucine-rich Repeat Variant"/>
    <property type="match status" value="1"/>
</dbReference>
<keyword evidence="3" id="KW-0812">Transmembrane</keyword>
<dbReference type="InterPro" id="IPR051023">
    <property type="entry name" value="PP2A_Regulatory_Subunit_A"/>
</dbReference>
<keyword evidence="3" id="KW-1133">Transmembrane helix</keyword>
<feature type="region of interest" description="Disordered" evidence="2">
    <location>
        <begin position="18"/>
        <end position="41"/>
    </location>
</feature>
<dbReference type="Ensembl" id="ENSSSCT00070037590.1">
    <property type="protein sequence ID" value="ENSSSCP00070031436.1"/>
    <property type="gene ID" value="ENSSSCG00070019019.1"/>
</dbReference>
<evidence type="ECO:0000256" key="3">
    <source>
        <dbReference type="SAM" id="Phobius"/>
    </source>
</evidence>
<proteinExistence type="predicted"/>
<feature type="transmembrane region" description="Helical" evidence="3">
    <location>
        <begin position="108"/>
        <end position="127"/>
    </location>
</feature>
<accession>A0A4X1UQ05</accession>
<name>A0A4X1UQ05_PIG</name>
<dbReference type="PANTHER" id="PTHR10648">
    <property type="entry name" value="SERINE/THREONINE-PROTEIN PHOSPHATASE PP2A 65 KDA REGULATORY SUBUNIT"/>
    <property type="match status" value="1"/>
</dbReference>